<dbReference type="EMBL" id="NJGE01000001">
    <property type="protein sequence ID" value="PIT70140.1"/>
    <property type="molecule type" value="Genomic_DNA"/>
</dbReference>
<dbReference type="RefSeq" id="WP_100128070.1">
    <property type="nucleotide sequence ID" value="NZ_NJGE01000001.1"/>
</dbReference>
<dbReference type="Proteomes" id="UP000229839">
    <property type="component" value="Unassembled WGS sequence"/>
</dbReference>
<gene>
    <name evidence="2" type="ORF">CER18_00005</name>
</gene>
<sequence>MRKAFESPLKIFKESVKAQKTAFEDPLKKINPKVQSTPKSTKNDPKSKKDMRHMARFYFYGI</sequence>
<accession>A0A2M6UV97</accession>
<proteinExistence type="predicted"/>
<evidence type="ECO:0000313" key="2">
    <source>
        <dbReference type="EMBL" id="PIT70140.1"/>
    </source>
</evidence>
<protein>
    <submittedName>
        <fullName evidence="2">Uncharacterized protein</fullName>
    </submittedName>
</protein>
<feature type="region of interest" description="Disordered" evidence="1">
    <location>
        <begin position="24"/>
        <end position="49"/>
    </location>
</feature>
<dbReference type="AlphaFoldDB" id="A0A2M6UV97"/>
<dbReference type="OrthoDB" id="9906090at2"/>
<evidence type="ECO:0000256" key="1">
    <source>
        <dbReference type="SAM" id="MobiDB-lite"/>
    </source>
</evidence>
<comment type="caution">
    <text evidence="2">The sequence shown here is derived from an EMBL/GenBank/DDBJ whole genome shotgun (WGS) entry which is preliminary data.</text>
</comment>
<organism evidence="2 3">
    <name type="scientific">Bartonella tribocorum</name>
    <dbReference type="NCBI Taxonomy" id="85701"/>
    <lineage>
        <taxon>Bacteria</taxon>
        <taxon>Pseudomonadati</taxon>
        <taxon>Pseudomonadota</taxon>
        <taxon>Alphaproteobacteria</taxon>
        <taxon>Hyphomicrobiales</taxon>
        <taxon>Bartonellaceae</taxon>
        <taxon>Bartonella</taxon>
    </lineage>
</organism>
<name>A0A2M6UV97_9HYPH</name>
<reference evidence="2 3" key="1">
    <citation type="submission" date="2017-06" db="EMBL/GenBank/DDBJ databases">
        <title>Draft genome of Bartonella tribocorum strain L103, isolated from a rodent in Laos.</title>
        <authorList>
            <person name="Hadjadj L."/>
            <person name="Jiyipong T."/>
            <person name="Morand S."/>
            <person name="Diene S.M."/>
            <person name="Rolain J.-M."/>
        </authorList>
    </citation>
    <scope>NUCLEOTIDE SEQUENCE [LARGE SCALE GENOMIC DNA]</scope>
    <source>
        <strain evidence="2 3">L103</strain>
    </source>
</reference>
<evidence type="ECO:0000313" key="3">
    <source>
        <dbReference type="Proteomes" id="UP000229839"/>
    </source>
</evidence>